<gene>
    <name evidence="1" type="ORF">SLEP1_g26742</name>
</gene>
<comment type="caution">
    <text evidence="1">The sequence shown here is derived from an EMBL/GenBank/DDBJ whole genome shotgun (WGS) entry which is preliminary data.</text>
</comment>
<dbReference type="AlphaFoldDB" id="A0AAV5JYT1"/>
<sequence>MDPPLPTMVTALVATNRDHKWPAINCPALEDLETAFSCLKSASGTDIAVVKLFFFFLSVLHHLTNIVLTTSSSSCLNFLFRLSSFSSSSSSSSS</sequence>
<dbReference type="Proteomes" id="UP001054252">
    <property type="component" value="Unassembled WGS sequence"/>
</dbReference>
<organism evidence="1 2">
    <name type="scientific">Rubroshorea leprosula</name>
    <dbReference type="NCBI Taxonomy" id="152421"/>
    <lineage>
        <taxon>Eukaryota</taxon>
        <taxon>Viridiplantae</taxon>
        <taxon>Streptophyta</taxon>
        <taxon>Embryophyta</taxon>
        <taxon>Tracheophyta</taxon>
        <taxon>Spermatophyta</taxon>
        <taxon>Magnoliopsida</taxon>
        <taxon>eudicotyledons</taxon>
        <taxon>Gunneridae</taxon>
        <taxon>Pentapetalae</taxon>
        <taxon>rosids</taxon>
        <taxon>malvids</taxon>
        <taxon>Malvales</taxon>
        <taxon>Dipterocarpaceae</taxon>
        <taxon>Rubroshorea</taxon>
    </lineage>
</organism>
<evidence type="ECO:0000313" key="1">
    <source>
        <dbReference type="EMBL" id="GKV16031.1"/>
    </source>
</evidence>
<protein>
    <submittedName>
        <fullName evidence="1">Uncharacterized protein</fullName>
    </submittedName>
</protein>
<keyword evidence="2" id="KW-1185">Reference proteome</keyword>
<reference evidence="1 2" key="1">
    <citation type="journal article" date="2021" name="Commun. Biol.">
        <title>The genome of Shorea leprosula (Dipterocarpaceae) highlights the ecological relevance of drought in aseasonal tropical rainforests.</title>
        <authorList>
            <person name="Ng K.K.S."/>
            <person name="Kobayashi M.J."/>
            <person name="Fawcett J.A."/>
            <person name="Hatakeyama M."/>
            <person name="Paape T."/>
            <person name="Ng C.H."/>
            <person name="Ang C.C."/>
            <person name="Tnah L.H."/>
            <person name="Lee C.T."/>
            <person name="Nishiyama T."/>
            <person name="Sese J."/>
            <person name="O'Brien M.J."/>
            <person name="Copetti D."/>
            <person name="Mohd Noor M.I."/>
            <person name="Ong R.C."/>
            <person name="Putra M."/>
            <person name="Sireger I.Z."/>
            <person name="Indrioko S."/>
            <person name="Kosugi Y."/>
            <person name="Izuno A."/>
            <person name="Isagi Y."/>
            <person name="Lee S.L."/>
            <person name="Shimizu K.K."/>
        </authorList>
    </citation>
    <scope>NUCLEOTIDE SEQUENCE [LARGE SCALE GENOMIC DNA]</scope>
    <source>
        <strain evidence="1">214</strain>
    </source>
</reference>
<proteinExistence type="predicted"/>
<dbReference type="EMBL" id="BPVZ01000044">
    <property type="protein sequence ID" value="GKV16031.1"/>
    <property type="molecule type" value="Genomic_DNA"/>
</dbReference>
<name>A0AAV5JYT1_9ROSI</name>
<accession>A0AAV5JYT1</accession>
<evidence type="ECO:0000313" key="2">
    <source>
        <dbReference type="Proteomes" id="UP001054252"/>
    </source>
</evidence>